<feature type="region of interest" description="Disordered" evidence="1">
    <location>
        <begin position="338"/>
        <end position="358"/>
    </location>
</feature>
<evidence type="ECO:0000259" key="2">
    <source>
        <dbReference type="Pfam" id="PF07534"/>
    </source>
</evidence>
<dbReference type="Pfam" id="PF07534">
    <property type="entry name" value="TLD"/>
    <property type="match status" value="1"/>
</dbReference>
<evidence type="ECO:0000313" key="4">
    <source>
        <dbReference type="Proteomes" id="UP000663829"/>
    </source>
</evidence>
<comment type="caution">
    <text evidence="3">The sequence shown here is derived from an EMBL/GenBank/DDBJ whole genome shotgun (WGS) entry which is preliminary data.</text>
</comment>
<name>A0A815L596_9BILA</name>
<organism evidence="3 4">
    <name type="scientific">Didymodactylos carnosus</name>
    <dbReference type="NCBI Taxonomy" id="1234261"/>
    <lineage>
        <taxon>Eukaryota</taxon>
        <taxon>Metazoa</taxon>
        <taxon>Spiralia</taxon>
        <taxon>Gnathifera</taxon>
        <taxon>Rotifera</taxon>
        <taxon>Eurotatoria</taxon>
        <taxon>Bdelloidea</taxon>
        <taxon>Philodinida</taxon>
        <taxon>Philodinidae</taxon>
        <taxon>Didymodactylos</taxon>
    </lineage>
</organism>
<accession>A0A815L596</accession>
<proteinExistence type="predicted"/>
<gene>
    <name evidence="3" type="ORF">GPM918_LOCUS33355</name>
</gene>
<evidence type="ECO:0000256" key="1">
    <source>
        <dbReference type="SAM" id="MobiDB-lite"/>
    </source>
</evidence>
<dbReference type="AlphaFoldDB" id="A0A815L596"/>
<evidence type="ECO:0000313" key="3">
    <source>
        <dbReference type="EMBL" id="CAF1404699.1"/>
    </source>
</evidence>
<dbReference type="InterPro" id="IPR006571">
    <property type="entry name" value="TLDc_dom"/>
</dbReference>
<reference evidence="3" key="1">
    <citation type="submission" date="2021-02" db="EMBL/GenBank/DDBJ databases">
        <authorList>
            <person name="Nowell W R."/>
        </authorList>
    </citation>
    <scope>NUCLEOTIDE SEQUENCE</scope>
</reference>
<protein>
    <recommendedName>
        <fullName evidence="2">TLDc domain-containing protein</fullName>
    </recommendedName>
</protein>
<sequence length="358" mass="41214">MAAANSTVNEQCKLCENGKYKCQGCHLSCCKRHFDEHRQQLASQFDKVIYEHDVLQELLNPKSSTNNNKTDDLLQKIDHWEIETIQNAKYAAQRAREKVKQLMKHPSEQIQKEFSLITNELKQSTQDDDYLEPDFERWSQQLRDLKVQLQSTSDKIQINTGKSDEIDWSTLIKVDTINGPIAATGKKADINVKPESSPNDIHKAQSITSYTDDTQLQVRPLFRGGKLLNSGEYQMKLNEFYGKRNQQWDLIYQGTKHGFTSKHFHQRCDAKGPTMTIIQSLEGGYLFGDTQLQVRPLFRGGKLLNSGEYQMKLNEFYGKRNQQWDLIYQGQAIHGAELRESHVKDRKSGSTDGHERAT</sequence>
<feature type="domain" description="TLDc" evidence="2">
    <location>
        <begin position="236"/>
        <end position="288"/>
    </location>
</feature>
<dbReference type="EMBL" id="CAJNOQ010017680">
    <property type="protein sequence ID" value="CAF1404699.1"/>
    <property type="molecule type" value="Genomic_DNA"/>
</dbReference>
<dbReference type="Proteomes" id="UP000663829">
    <property type="component" value="Unassembled WGS sequence"/>
</dbReference>
<keyword evidence="4" id="KW-1185">Reference proteome</keyword>